<dbReference type="NCBIfam" id="NF003417">
    <property type="entry name" value="PRK04813.1"/>
    <property type="match status" value="2"/>
</dbReference>
<dbReference type="Gene3D" id="1.10.1200.10">
    <property type="entry name" value="ACP-like"/>
    <property type="match status" value="2"/>
</dbReference>
<evidence type="ECO:0000256" key="3">
    <source>
        <dbReference type="ARBA" id="ARBA00022553"/>
    </source>
</evidence>
<evidence type="ECO:0000256" key="4">
    <source>
        <dbReference type="SAM" id="MobiDB-lite"/>
    </source>
</evidence>
<feature type="compositionally biased region" description="Polar residues" evidence="4">
    <location>
        <begin position="1068"/>
        <end position="1077"/>
    </location>
</feature>
<comment type="cofactor">
    <cofactor evidence="1">
        <name>pantetheine 4'-phosphate</name>
        <dbReference type="ChEBI" id="CHEBI:47942"/>
    </cofactor>
</comment>
<proteinExistence type="predicted"/>
<dbReference type="InterPro" id="IPR001242">
    <property type="entry name" value="Condensation_dom"/>
</dbReference>
<dbReference type="Gene3D" id="3.40.50.980">
    <property type="match status" value="4"/>
</dbReference>
<dbReference type="SUPFAM" id="SSF52777">
    <property type="entry name" value="CoA-dependent acyltransferases"/>
    <property type="match status" value="2"/>
</dbReference>
<dbReference type="InterPro" id="IPR045851">
    <property type="entry name" value="AMP-bd_C_sf"/>
</dbReference>
<dbReference type="CDD" id="cd19531">
    <property type="entry name" value="LCL_NRPS-like"/>
    <property type="match status" value="1"/>
</dbReference>
<dbReference type="InterPro" id="IPR020845">
    <property type="entry name" value="AMP-binding_CS"/>
</dbReference>
<sequence length="1702" mass="180318">MVLNEFHARVIEAPDSVAVQDGELELTYGALAAHAHALADDLTGRGVGPDSVVAVYADRSAHLVVAEVAVLLAGGAYLPLDPAHPAARVRQLLDASGAVAVLTTAALAATDAPLGEDVVLVDLEREVPDGSAPPPPPPPAVDGASLAYVIYTSGSTGRPKGVAVSHASLANLMRWHHATYLTRSDDRSTLLASPGFDVSVQDIWFTLTAGATLVVPPARVRTSPPELTAWLADERITVTFLPTPLAEAVLEESWPAHTVLRTLHTGGSAMQRGVPEGLPFAVVNLYGPTEATVKVTAGEVLPGGPVPPPIGLPVDGVRCYVLDGLDPVPDGEAGELCLAGACVARGYLHEPAATAAAFVPDITVPGERMYRTGDKVRRRADGVFEYIGRYDDQAKIRGFRIEPGEVATVLKQHPGVRDAFVAVEHSGQPNARLVGYVVSAVPTAELVEFVASRLPAYMVPGAVVALSELPLTPNGKVDRAALPAPDRSASGLAADAAAPGTATEAALARIVSGLLGGAEVGVHDDFFALGGNSLLVAGLAARIAAELHVVVSVPELFGAPTIATLGEIVDRRHADGTGAGTGAAGAPAPAPPPLRRSARNRPVPLSLPQERVWFFEQLSPGNLAYNFQATVSLQGEVDVEALHAALNEIVRRHEVLRTTFVSVGGVGYQRPLAEAEASLLVLDVPADQADEAVAAQLREPFDLTKPPLARWVLLRHGDGNNTFLHVEHHFVHDGWSLSVFLSELRALYPAFAAHQPSPLPELPVQYADYAIWQRDWMSGEVLRAHVDHWTARLAGAPDTLELPADRPRPPVMTFRGRAPRILVPAPLARRLRAFSRENRISLFTTMYAGFAALLHRYTGQQDMLVGTGAANRNLPELEPLLGMLVNTLVLRTKVSGDQPFSDLLAQVRQSVAETLAWSDTPVDAVIDAIDPSRDPSRTPLFQVMFSFHDSAVPDIDFGGLTGKVTERSNKSAKSDLNVIVIPRAEQRMGRAPRPEDDDLAMIWEHSSDLFDEATMERMIGHYLTLLSDAMERPDSTVGSLRLLSDDESEQLRGWTLGPARETPAAGSAESTGSTESAGATGLPVTELIARQVEQRPQADAVRWSGGRLSYAQLWQRAGALAAELRAAGLAAEEPVAVYAERSAELVVGELAVLLAGGCYLPVDPSYPAERVAFILRDAGARTVLATARTRPQLPHTEQDLHVLVVDAAAPVDGTGTADAADGGAVRADALTPDRLAYLIYTSGSTGRPKGVALEHRGLSNLVAWHTAQYALDPTHRTTLFASPGFDASTWEIWPSLAAGATLHVVPDDLRADPAPLVRWLAQERITTSFLPTPIAAAVLNEAWPADTALRSLLTGGDALPAAPPRGLPFDLYNHYGPTETTVVATAALVPPQTSAPQTHAPRPPIGRPIAGTTAHVLDDRGRPVPTGVRGALHVGGAGVARGYVNRPDLTEQSFVPDPFSDTPGARLYRTGDLVRWLPDGQLEFLGRADEQVKIRGFRIEPGEVAAILREHPDVKDAAVLARAAAPGADTTLVAYACTHGHGESTSEDKLTAFLQDRLPVYMVPERILLLDRLPLTGHGKVDHDALAALAADVPAAARERQEPQGPTEERVAQIASALLRDQPLGRTDDFFRAGGHSLLAARLVAQVNEAFATAVPIAVFLQRPTVAGLAEAVDAAAAGGGAGPILPRARRAAAPQEDGGQQ</sequence>
<dbReference type="PANTHER" id="PTHR45527">
    <property type="entry name" value="NONRIBOSOMAL PEPTIDE SYNTHETASE"/>
    <property type="match status" value="1"/>
</dbReference>
<keyword evidence="2" id="KW-0596">Phosphopantetheine</keyword>
<dbReference type="PROSITE" id="PS00012">
    <property type="entry name" value="PHOSPHOPANTETHEINE"/>
    <property type="match status" value="2"/>
</dbReference>
<dbReference type="InterPro" id="IPR009081">
    <property type="entry name" value="PP-bd_ACP"/>
</dbReference>
<dbReference type="InterPro" id="IPR023213">
    <property type="entry name" value="CAT-like_dom_sf"/>
</dbReference>
<dbReference type="Gene3D" id="3.30.559.10">
    <property type="entry name" value="Chloramphenicol acetyltransferase-like domain"/>
    <property type="match status" value="1"/>
</dbReference>
<evidence type="ECO:0000313" key="7">
    <source>
        <dbReference type="Proteomes" id="UP001165143"/>
    </source>
</evidence>
<dbReference type="SMART" id="SM00823">
    <property type="entry name" value="PKS_PP"/>
    <property type="match status" value="2"/>
</dbReference>
<dbReference type="GO" id="GO:0031177">
    <property type="term" value="F:phosphopantetheine binding"/>
    <property type="evidence" value="ECO:0007669"/>
    <property type="project" value="InterPro"/>
</dbReference>
<organism evidence="6 7">
    <name type="scientific">Kitasatospora phosalacinea</name>
    <dbReference type="NCBI Taxonomy" id="2065"/>
    <lineage>
        <taxon>Bacteria</taxon>
        <taxon>Bacillati</taxon>
        <taxon>Actinomycetota</taxon>
        <taxon>Actinomycetes</taxon>
        <taxon>Kitasatosporales</taxon>
        <taxon>Streptomycetaceae</taxon>
        <taxon>Kitasatospora</taxon>
    </lineage>
</organism>
<dbReference type="Proteomes" id="UP001165143">
    <property type="component" value="Unassembled WGS sequence"/>
</dbReference>
<dbReference type="PROSITE" id="PS00455">
    <property type="entry name" value="AMP_BINDING"/>
    <property type="match status" value="2"/>
</dbReference>
<dbReference type="Pfam" id="PF00501">
    <property type="entry name" value="AMP-binding"/>
    <property type="match status" value="2"/>
</dbReference>
<dbReference type="GO" id="GO:0043041">
    <property type="term" value="P:amino acid activation for nonribosomal peptide biosynthetic process"/>
    <property type="evidence" value="ECO:0007669"/>
    <property type="project" value="TreeGrafter"/>
</dbReference>
<comment type="caution">
    <text evidence="6">The sequence shown here is derived from an EMBL/GenBank/DDBJ whole genome shotgun (WGS) entry which is preliminary data.</text>
</comment>
<feature type="region of interest" description="Disordered" evidence="4">
    <location>
        <begin position="1053"/>
        <end position="1080"/>
    </location>
</feature>
<dbReference type="Pfam" id="PF00668">
    <property type="entry name" value="Condensation"/>
    <property type="match status" value="1"/>
</dbReference>
<dbReference type="FunFam" id="3.30.300.30:FF:000010">
    <property type="entry name" value="Enterobactin synthetase component F"/>
    <property type="match status" value="1"/>
</dbReference>
<feature type="domain" description="Carrier" evidence="5">
    <location>
        <begin position="1602"/>
        <end position="1677"/>
    </location>
</feature>
<dbReference type="CDD" id="cd05930">
    <property type="entry name" value="A_NRPS"/>
    <property type="match status" value="2"/>
</dbReference>
<dbReference type="FunFam" id="3.40.50.980:FF:000001">
    <property type="entry name" value="Non-ribosomal peptide synthetase"/>
    <property type="match status" value="2"/>
</dbReference>
<dbReference type="OrthoDB" id="2472181at2"/>
<gene>
    <name evidence="6" type="ORF">Kpho01_00570</name>
</gene>
<keyword evidence="3" id="KW-0597">Phosphoprotein</keyword>
<dbReference type="InterPro" id="IPR010071">
    <property type="entry name" value="AA_adenyl_dom"/>
</dbReference>
<dbReference type="NCBIfam" id="TIGR01733">
    <property type="entry name" value="AA-adenyl-dom"/>
    <property type="match status" value="2"/>
</dbReference>
<dbReference type="InterPro" id="IPR020806">
    <property type="entry name" value="PKS_PP-bd"/>
</dbReference>
<dbReference type="InterPro" id="IPR000873">
    <property type="entry name" value="AMP-dep_synth/lig_dom"/>
</dbReference>
<protein>
    <recommendedName>
        <fullName evidence="5">Carrier domain-containing protein</fullName>
    </recommendedName>
</protein>
<evidence type="ECO:0000259" key="5">
    <source>
        <dbReference type="PROSITE" id="PS50075"/>
    </source>
</evidence>
<reference evidence="6" key="1">
    <citation type="submission" date="2023-02" db="EMBL/GenBank/DDBJ databases">
        <title>Kitasatospora phosalacinea NBRC 14362.</title>
        <authorList>
            <person name="Ichikawa N."/>
            <person name="Sato H."/>
            <person name="Tonouchi N."/>
        </authorList>
    </citation>
    <scope>NUCLEOTIDE SEQUENCE</scope>
    <source>
        <strain evidence="6">NBRC 14362</strain>
    </source>
</reference>
<feature type="domain" description="Carrier" evidence="5">
    <location>
        <begin position="498"/>
        <end position="573"/>
    </location>
</feature>
<dbReference type="PROSITE" id="PS50075">
    <property type="entry name" value="CARRIER"/>
    <property type="match status" value="2"/>
</dbReference>
<dbReference type="RefSeq" id="WP_051778503.1">
    <property type="nucleotide sequence ID" value="NZ_BSRX01000001.1"/>
</dbReference>
<dbReference type="GO" id="GO:0047527">
    <property type="term" value="F:2,3-dihydroxybenzoate-serine ligase activity"/>
    <property type="evidence" value="ECO:0007669"/>
    <property type="project" value="TreeGrafter"/>
</dbReference>
<feature type="region of interest" description="Disordered" evidence="4">
    <location>
        <begin position="1680"/>
        <end position="1702"/>
    </location>
</feature>
<dbReference type="InterPro" id="IPR036736">
    <property type="entry name" value="ACP-like_sf"/>
</dbReference>
<dbReference type="PANTHER" id="PTHR45527:SF1">
    <property type="entry name" value="FATTY ACID SYNTHASE"/>
    <property type="match status" value="1"/>
</dbReference>
<dbReference type="Pfam" id="PF00550">
    <property type="entry name" value="PP-binding"/>
    <property type="match status" value="2"/>
</dbReference>
<dbReference type="Gene3D" id="3.30.300.30">
    <property type="match status" value="2"/>
</dbReference>
<dbReference type="FunFam" id="3.40.50.12780:FF:000012">
    <property type="entry name" value="Non-ribosomal peptide synthetase"/>
    <property type="match status" value="1"/>
</dbReference>
<dbReference type="FunFam" id="2.30.38.10:FF:000001">
    <property type="entry name" value="Non-ribosomal peptide synthetase PvdI"/>
    <property type="match status" value="1"/>
</dbReference>
<dbReference type="Gene3D" id="3.30.559.30">
    <property type="entry name" value="Nonribosomal peptide synthetase, condensation domain"/>
    <property type="match status" value="1"/>
</dbReference>
<dbReference type="Gene3D" id="2.30.38.10">
    <property type="entry name" value="Luciferase, Domain 3"/>
    <property type="match status" value="2"/>
</dbReference>
<dbReference type="SUPFAM" id="SSF47336">
    <property type="entry name" value="ACP-like"/>
    <property type="match status" value="2"/>
</dbReference>
<dbReference type="GO" id="GO:0009366">
    <property type="term" value="C:enterobactin synthetase complex"/>
    <property type="evidence" value="ECO:0007669"/>
    <property type="project" value="TreeGrafter"/>
</dbReference>
<feature type="compositionally biased region" description="Low complexity" evidence="4">
    <location>
        <begin position="1684"/>
        <end position="1695"/>
    </location>
</feature>
<dbReference type="GO" id="GO:0008610">
    <property type="term" value="P:lipid biosynthetic process"/>
    <property type="evidence" value="ECO:0007669"/>
    <property type="project" value="UniProtKB-ARBA"/>
</dbReference>
<dbReference type="GO" id="GO:0009239">
    <property type="term" value="P:enterobactin biosynthetic process"/>
    <property type="evidence" value="ECO:0007669"/>
    <property type="project" value="TreeGrafter"/>
</dbReference>
<dbReference type="Pfam" id="PF13193">
    <property type="entry name" value="AMP-binding_C"/>
    <property type="match status" value="2"/>
</dbReference>
<dbReference type="SUPFAM" id="SSF56801">
    <property type="entry name" value="Acetyl-CoA synthetase-like"/>
    <property type="match status" value="2"/>
</dbReference>
<evidence type="ECO:0000256" key="1">
    <source>
        <dbReference type="ARBA" id="ARBA00001957"/>
    </source>
</evidence>
<dbReference type="GO" id="GO:0005829">
    <property type="term" value="C:cytosol"/>
    <property type="evidence" value="ECO:0007669"/>
    <property type="project" value="TreeGrafter"/>
</dbReference>
<feature type="region of interest" description="Disordered" evidence="4">
    <location>
        <begin position="573"/>
        <end position="601"/>
    </location>
</feature>
<dbReference type="EMBL" id="BSRX01000001">
    <property type="protein sequence ID" value="GLW52046.1"/>
    <property type="molecule type" value="Genomic_DNA"/>
</dbReference>
<name>A0A9W6UJ60_9ACTN</name>
<accession>A0A9W6UJ60</accession>
<dbReference type="InterPro" id="IPR006162">
    <property type="entry name" value="Ppantetheine_attach_site"/>
</dbReference>
<evidence type="ECO:0000313" key="6">
    <source>
        <dbReference type="EMBL" id="GLW52046.1"/>
    </source>
</evidence>
<evidence type="ECO:0000256" key="2">
    <source>
        <dbReference type="ARBA" id="ARBA00022450"/>
    </source>
</evidence>
<dbReference type="InterPro" id="IPR025110">
    <property type="entry name" value="AMP-bd_C"/>
</dbReference>